<feature type="compositionally biased region" description="Basic and acidic residues" evidence="1">
    <location>
        <begin position="131"/>
        <end position="142"/>
    </location>
</feature>
<evidence type="ECO:0000256" key="1">
    <source>
        <dbReference type="SAM" id="MobiDB-lite"/>
    </source>
</evidence>
<accession>A0A7R9E923</accession>
<reference evidence="2" key="1">
    <citation type="submission" date="2020-11" db="EMBL/GenBank/DDBJ databases">
        <authorList>
            <person name="Tran Van P."/>
        </authorList>
    </citation>
    <scope>NUCLEOTIDE SEQUENCE</scope>
</reference>
<name>A0A7R9E923_9NEOP</name>
<feature type="region of interest" description="Disordered" evidence="1">
    <location>
        <begin position="58"/>
        <end position="109"/>
    </location>
</feature>
<dbReference type="EMBL" id="OB793704">
    <property type="protein sequence ID" value="CAD7428314.1"/>
    <property type="molecule type" value="Genomic_DNA"/>
</dbReference>
<feature type="region of interest" description="Disordered" evidence="1">
    <location>
        <begin position="128"/>
        <end position="154"/>
    </location>
</feature>
<dbReference type="AlphaFoldDB" id="A0A7R9E923"/>
<proteinExistence type="predicted"/>
<evidence type="ECO:0000313" key="2">
    <source>
        <dbReference type="EMBL" id="CAD7428314.1"/>
    </source>
</evidence>
<protein>
    <submittedName>
        <fullName evidence="2">Uncharacterized protein</fullName>
    </submittedName>
</protein>
<sequence length="154" mass="17333">MVCTQRRHSRSILDCLHRPSPQMRFESRLQHKIHSNSNAFKKSRETLVESFEYGIVYPNLRGESDNPSRKNHPHYIRPGSNSDLPVISSPKNYNNDSLDRAATKGLSSGRVVSSRKQKFFVLSGQLAGSERVGDELSHRQHPEPQLGSGPATQV</sequence>
<feature type="compositionally biased region" description="Polar residues" evidence="1">
    <location>
        <begin position="79"/>
        <end position="96"/>
    </location>
</feature>
<gene>
    <name evidence="2" type="ORF">TMSB3V08_LOCUS5126</name>
</gene>
<organism evidence="2">
    <name type="scientific">Timema monikensis</name>
    <dbReference type="NCBI Taxonomy" id="170555"/>
    <lineage>
        <taxon>Eukaryota</taxon>
        <taxon>Metazoa</taxon>
        <taxon>Ecdysozoa</taxon>
        <taxon>Arthropoda</taxon>
        <taxon>Hexapoda</taxon>
        <taxon>Insecta</taxon>
        <taxon>Pterygota</taxon>
        <taxon>Neoptera</taxon>
        <taxon>Polyneoptera</taxon>
        <taxon>Phasmatodea</taxon>
        <taxon>Timematodea</taxon>
        <taxon>Timematoidea</taxon>
        <taxon>Timematidae</taxon>
        <taxon>Timema</taxon>
    </lineage>
</organism>